<proteinExistence type="predicted"/>
<accession>A0ACC2UM90</accession>
<keyword evidence="2" id="KW-1185">Reference proteome</keyword>
<name>A0ACC2UM90_9FUNG</name>
<reference evidence="1" key="1">
    <citation type="submission" date="2022-04" db="EMBL/GenBank/DDBJ databases">
        <title>Genome of the entomopathogenic fungus Entomophthora muscae.</title>
        <authorList>
            <person name="Elya C."/>
            <person name="Lovett B.R."/>
            <person name="Lee E."/>
            <person name="Macias A.M."/>
            <person name="Hajek A.E."/>
            <person name="De Bivort B.L."/>
            <person name="Kasson M.T."/>
            <person name="De Fine Licht H.H."/>
            <person name="Stajich J.E."/>
        </authorList>
    </citation>
    <scope>NUCLEOTIDE SEQUENCE</scope>
    <source>
        <strain evidence="1">Berkeley</strain>
    </source>
</reference>
<dbReference type="EMBL" id="QTSX02000234">
    <property type="protein sequence ID" value="KAJ9087566.1"/>
    <property type="molecule type" value="Genomic_DNA"/>
</dbReference>
<comment type="caution">
    <text evidence="1">The sequence shown here is derived from an EMBL/GenBank/DDBJ whole genome shotgun (WGS) entry which is preliminary data.</text>
</comment>
<organism evidence="1 2">
    <name type="scientific">Entomophthora muscae</name>
    <dbReference type="NCBI Taxonomy" id="34485"/>
    <lineage>
        <taxon>Eukaryota</taxon>
        <taxon>Fungi</taxon>
        <taxon>Fungi incertae sedis</taxon>
        <taxon>Zoopagomycota</taxon>
        <taxon>Entomophthoromycotina</taxon>
        <taxon>Entomophthoromycetes</taxon>
        <taxon>Entomophthorales</taxon>
        <taxon>Entomophthoraceae</taxon>
        <taxon>Entomophthora</taxon>
    </lineage>
</organism>
<evidence type="ECO:0000313" key="2">
    <source>
        <dbReference type="Proteomes" id="UP001165960"/>
    </source>
</evidence>
<dbReference type="Proteomes" id="UP001165960">
    <property type="component" value="Unassembled WGS sequence"/>
</dbReference>
<gene>
    <name evidence="1" type="ORF">DSO57_1031908</name>
</gene>
<sequence>MFRLCAKVNITKGIEFCARRSALRSFSLTTTSFTEVASLTPDAIGNDPLTLYGRKVPERKQYLMHGYTQLLDNPQLMVYQHNNFAVSEFRALQLAASKKGFKIRACRAGIMRAALKDSPFEAMSPLFGGPAFVFYNATQQEENVTSVANVKSMYDILSKQRKLLFLGAKIDTLLFSKESFLKLSKIGSLPQLQSQLLGALSSSGSRLTNLLDSESQVLVQLLKQHSETPQE</sequence>
<protein>
    <submittedName>
        <fullName evidence="1">Uncharacterized protein</fullName>
    </submittedName>
</protein>
<evidence type="ECO:0000313" key="1">
    <source>
        <dbReference type="EMBL" id="KAJ9087566.1"/>
    </source>
</evidence>